<evidence type="ECO:0000313" key="8">
    <source>
        <dbReference type="Proteomes" id="UP001314241"/>
    </source>
</evidence>
<dbReference type="Pfam" id="PF04127">
    <property type="entry name" value="DFP"/>
    <property type="match status" value="1"/>
</dbReference>
<comment type="catalytic activity">
    <reaction evidence="3 4">
        <text>N-[(R)-4-phosphopantothenoyl]-L-cysteine + H(+) = (R)-4'-phosphopantetheine + CO2</text>
        <dbReference type="Rhea" id="RHEA:16793"/>
        <dbReference type="ChEBI" id="CHEBI:15378"/>
        <dbReference type="ChEBI" id="CHEBI:16526"/>
        <dbReference type="ChEBI" id="CHEBI:59458"/>
        <dbReference type="ChEBI" id="CHEBI:61723"/>
        <dbReference type="EC" id="4.1.1.36"/>
    </reaction>
</comment>
<dbReference type="EC" id="6.3.2.5" evidence="3"/>
<evidence type="ECO:0000259" key="5">
    <source>
        <dbReference type="Pfam" id="PF02441"/>
    </source>
</evidence>
<evidence type="ECO:0000256" key="3">
    <source>
        <dbReference type="HAMAP-Rule" id="MF_02225"/>
    </source>
</evidence>
<evidence type="ECO:0000313" key="7">
    <source>
        <dbReference type="EMBL" id="CAK8053782.1"/>
    </source>
</evidence>
<comment type="function">
    <text evidence="3">Catalyzes two sequential steps in the biosynthesis of coenzyme A. In the first step cysteine is conjugated to 4'-phosphopantothenate to form 4-phosphopantothenoylcysteine. In the second step the latter compound is decarboxylated to form 4'-phosphopantotheine.</text>
</comment>
<dbReference type="SUPFAM" id="SSF102645">
    <property type="entry name" value="CoaB-like"/>
    <property type="match status" value="1"/>
</dbReference>
<comment type="cofactor">
    <cofactor evidence="3">
        <name>FMN</name>
        <dbReference type="ChEBI" id="CHEBI:58210"/>
    </cofactor>
    <text evidence="3">Binds 1 FMN per subunit.</text>
</comment>
<sequence>MNNFYKNKKVLVAVSGGIAAYKAAILVRSLIRAGAQVRVAMTHAAQDFITVKTMAVLSQHEVLTDAILAQEGPEVSHIDWAQWPDIIMVVPATANLMAKLANGIADEVVSTTILASPADMVIAPAMNDAMWLNPATQRNVERLQEDGHLLIEPATGFLAEGYQAKGRLPEPEEILEQAAQRLQARQPSPWQKKKVLITAGGTREALDPVRYLTNRSSGKMGYALAQQALDQGAEVRLITAVDRPAPYGVEVISVASTQEMYAAVMANLDWADVFFASAAVSDFRPAENAKHKIKKKGDAPLELKLVQNPDILATAGEKQSANQLIIGFAAETQNLLANAQAKLEKKHLAMVVANDVSQADIGFNSNENAVTLIKADGSRQVLAKADKSEIAQQILEAVAALFPS</sequence>
<dbReference type="GO" id="GO:0004633">
    <property type="term" value="F:phosphopantothenoylcysteine decarboxylase activity"/>
    <property type="evidence" value="ECO:0007669"/>
    <property type="project" value="UniProtKB-EC"/>
</dbReference>
<dbReference type="InterPro" id="IPR003382">
    <property type="entry name" value="Flavoprotein"/>
</dbReference>
<dbReference type="RefSeq" id="WP_349641332.1">
    <property type="nucleotide sequence ID" value="NZ_CAWVOH010000001.1"/>
</dbReference>
<comment type="caution">
    <text evidence="7">The sequence shown here is derived from an EMBL/GenBank/DDBJ whole genome shotgun (WGS) entry which is preliminary data.</text>
</comment>
<organism evidence="7 8">
    <name type="scientific">Eupransor demetentiae</name>
    <dbReference type="NCBI Taxonomy" id="3109584"/>
    <lineage>
        <taxon>Bacteria</taxon>
        <taxon>Bacillati</taxon>
        <taxon>Bacillota</taxon>
        <taxon>Bacilli</taxon>
        <taxon>Lactobacillales</taxon>
        <taxon>Lactobacillaceae</taxon>
        <taxon>Eupransor</taxon>
    </lineage>
</organism>
<dbReference type="Proteomes" id="UP001314241">
    <property type="component" value="Unassembled WGS sequence"/>
</dbReference>
<keyword evidence="1 3" id="KW-0210">Decarboxylase</keyword>
<feature type="domain" description="Flavoprotein" evidence="5">
    <location>
        <begin position="8"/>
        <end position="181"/>
    </location>
</feature>
<reference evidence="7 8" key="1">
    <citation type="submission" date="2024-01" db="EMBL/GenBank/DDBJ databases">
        <authorList>
            <person name="Botero Cardona J."/>
        </authorList>
    </citation>
    <scope>NUCLEOTIDE SEQUENCE [LARGE SCALE GENOMIC DNA]</scope>
    <source>
        <strain evidence="7 8">LMG 33000</strain>
    </source>
</reference>
<proteinExistence type="inferred from homology"/>
<comment type="pathway">
    <text evidence="3 4">Cofactor biosynthesis; coenzyme A biosynthesis; CoA from (R)-pantothenate: step 3/5.</text>
</comment>
<keyword evidence="3 4" id="KW-0288">FMN</keyword>
<keyword evidence="3" id="KW-0511">Multifunctional enzyme</keyword>
<feature type="region of interest" description="Phosphopantothenoylcysteine decarboxylase" evidence="3">
    <location>
        <begin position="1"/>
        <end position="194"/>
    </location>
</feature>
<keyword evidence="3 4" id="KW-0285">Flavoprotein</keyword>
<comment type="cofactor">
    <cofactor evidence="3">
        <name>Mg(2+)</name>
        <dbReference type="ChEBI" id="CHEBI:18420"/>
    </cofactor>
</comment>
<dbReference type="InterPro" id="IPR005252">
    <property type="entry name" value="CoaBC"/>
</dbReference>
<comment type="similarity">
    <text evidence="3 4">In the N-terminal section; belongs to the HFCD (homo-oligomeric flavin containing Cys decarboxylase) superfamily.</text>
</comment>
<keyword evidence="3 4" id="KW-0436">Ligase</keyword>
<feature type="binding site" evidence="3">
    <location>
        <position position="328"/>
    </location>
    <ligand>
        <name>CTP</name>
        <dbReference type="ChEBI" id="CHEBI:37563"/>
    </ligand>
</feature>
<dbReference type="InterPro" id="IPR035929">
    <property type="entry name" value="CoaB-like_sf"/>
</dbReference>
<dbReference type="HAMAP" id="MF_02225">
    <property type="entry name" value="CoaBC"/>
    <property type="match status" value="1"/>
</dbReference>
<dbReference type="SUPFAM" id="SSF52507">
    <property type="entry name" value="Homo-oligomeric flavin-containing Cys decarboxylases, HFCD"/>
    <property type="match status" value="1"/>
</dbReference>
<dbReference type="PANTHER" id="PTHR14359:SF6">
    <property type="entry name" value="PHOSPHOPANTOTHENOYLCYSTEINE DECARBOXYLASE"/>
    <property type="match status" value="1"/>
</dbReference>
<keyword evidence="3" id="KW-0479">Metal-binding</keyword>
<comment type="caution">
    <text evidence="3">Lacks conserved residue(s) required for the propagation of feature annotation.</text>
</comment>
<keyword evidence="2 3" id="KW-0456">Lyase</keyword>
<evidence type="ECO:0000256" key="1">
    <source>
        <dbReference type="ARBA" id="ARBA00022793"/>
    </source>
</evidence>
<evidence type="ECO:0000256" key="4">
    <source>
        <dbReference type="RuleBase" id="RU364078"/>
    </source>
</evidence>
<keyword evidence="8" id="KW-1185">Reference proteome</keyword>
<accession>A0ABM9N3R4</accession>
<dbReference type="EMBL" id="CAWVOH010000001">
    <property type="protein sequence ID" value="CAK8053782.1"/>
    <property type="molecule type" value="Genomic_DNA"/>
</dbReference>
<dbReference type="InterPro" id="IPR036551">
    <property type="entry name" value="Flavin_trans-like"/>
</dbReference>
<protein>
    <recommendedName>
        <fullName evidence="3">Coenzyme A biosynthesis bifunctional protein CoaBC</fullName>
    </recommendedName>
    <alternativeName>
        <fullName evidence="3">DNA/pantothenate metabolism flavoprotein</fullName>
    </alternativeName>
    <alternativeName>
        <fullName evidence="3">Phosphopantothenoylcysteine synthetase/decarboxylase</fullName>
        <shortName evidence="3">PPCS-PPCDC</shortName>
    </alternativeName>
    <domain>
        <recommendedName>
            <fullName evidence="3">Phosphopantothenoylcysteine decarboxylase</fullName>
            <shortName evidence="3">PPC decarboxylase</shortName>
            <shortName evidence="3">PPC-DC</shortName>
            <ecNumber evidence="3">4.1.1.36</ecNumber>
        </recommendedName>
        <alternativeName>
            <fullName evidence="3">CoaC</fullName>
        </alternativeName>
    </domain>
    <domain>
        <recommendedName>
            <fullName evidence="3">Phosphopantothenate--cysteine ligase</fullName>
            <ecNumber evidence="3">6.3.2.5</ecNumber>
        </recommendedName>
        <alternativeName>
            <fullName evidence="3">CoaB</fullName>
        </alternativeName>
        <alternativeName>
            <fullName evidence="3">Phosphopantothenoylcysteine synthetase</fullName>
            <shortName evidence="3">PPC synthetase</shortName>
            <shortName evidence="3">PPC-S</shortName>
        </alternativeName>
    </domain>
</protein>
<comment type="function">
    <text evidence="4">Catalyzes two steps in the biosynthesis of coenzyme A. In the first step cysteine is conjugated to 4'-phosphopantothenate to form 4-phosphopantothenoylcysteine, in the latter compound is decarboxylated to form 4'-phosphopantotheine.</text>
</comment>
<feature type="domain" description="DNA/pantothenate metabolism flavoprotein C-terminal" evidence="6">
    <location>
        <begin position="191"/>
        <end position="400"/>
    </location>
</feature>
<keyword evidence="3" id="KW-0460">Magnesium</keyword>
<dbReference type="EC" id="4.1.1.36" evidence="3"/>
<feature type="region of interest" description="Phosphopantothenate--cysteine ligase" evidence="3">
    <location>
        <begin position="195"/>
        <end position="404"/>
    </location>
</feature>
<name>A0ABM9N3R4_9LACO</name>
<dbReference type="Gene3D" id="3.40.50.10300">
    <property type="entry name" value="CoaB-like"/>
    <property type="match status" value="1"/>
</dbReference>
<dbReference type="Gene3D" id="3.40.50.1950">
    <property type="entry name" value="Flavin prenyltransferase-like"/>
    <property type="match status" value="1"/>
</dbReference>
<feature type="binding site" evidence="3">
    <location>
        <position position="342"/>
    </location>
    <ligand>
        <name>CTP</name>
        <dbReference type="ChEBI" id="CHEBI:37563"/>
    </ligand>
</feature>
<dbReference type="GO" id="GO:0004632">
    <property type="term" value="F:phosphopantothenate--cysteine ligase activity"/>
    <property type="evidence" value="ECO:0007669"/>
    <property type="project" value="UniProtKB-EC"/>
</dbReference>
<comment type="similarity">
    <text evidence="3 4">In the C-terminal section; belongs to the PPC synthetase family.</text>
</comment>
<dbReference type="PANTHER" id="PTHR14359">
    <property type="entry name" value="HOMO-OLIGOMERIC FLAVIN CONTAINING CYS DECARBOXYLASE FAMILY"/>
    <property type="match status" value="1"/>
</dbReference>
<feature type="binding site" evidence="3">
    <location>
        <position position="282"/>
    </location>
    <ligand>
        <name>CTP</name>
        <dbReference type="ChEBI" id="CHEBI:37563"/>
    </ligand>
</feature>
<evidence type="ECO:0000259" key="6">
    <source>
        <dbReference type="Pfam" id="PF04127"/>
    </source>
</evidence>
<feature type="binding site" evidence="3">
    <location>
        <position position="346"/>
    </location>
    <ligand>
        <name>CTP</name>
        <dbReference type="ChEBI" id="CHEBI:37563"/>
    </ligand>
</feature>
<dbReference type="InterPro" id="IPR007085">
    <property type="entry name" value="DNA/pantothenate-metab_flavo_C"/>
</dbReference>
<comment type="pathway">
    <text evidence="3 4">Cofactor biosynthesis; coenzyme A biosynthesis; CoA from (R)-pantothenate: step 2/5.</text>
</comment>
<dbReference type="Pfam" id="PF02441">
    <property type="entry name" value="Flavoprotein"/>
    <property type="match status" value="1"/>
</dbReference>
<dbReference type="NCBIfam" id="TIGR00521">
    <property type="entry name" value="coaBC_dfp"/>
    <property type="match status" value="1"/>
</dbReference>
<feature type="binding site" evidence="3">
    <location>
        <position position="292"/>
    </location>
    <ligand>
        <name>CTP</name>
        <dbReference type="ChEBI" id="CHEBI:37563"/>
    </ligand>
</feature>
<comment type="catalytic activity">
    <reaction evidence="3 4">
        <text>(R)-4'-phosphopantothenate + L-cysteine + CTP = N-[(R)-4-phosphopantothenoyl]-L-cysteine + CMP + diphosphate + H(+)</text>
        <dbReference type="Rhea" id="RHEA:19397"/>
        <dbReference type="ChEBI" id="CHEBI:10986"/>
        <dbReference type="ChEBI" id="CHEBI:15378"/>
        <dbReference type="ChEBI" id="CHEBI:33019"/>
        <dbReference type="ChEBI" id="CHEBI:35235"/>
        <dbReference type="ChEBI" id="CHEBI:37563"/>
        <dbReference type="ChEBI" id="CHEBI:59458"/>
        <dbReference type="ChEBI" id="CHEBI:60377"/>
        <dbReference type="EC" id="6.3.2.5"/>
    </reaction>
</comment>
<evidence type="ECO:0000256" key="2">
    <source>
        <dbReference type="ARBA" id="ARBA00023239"/>
    </source>
</evidence>
<gene>
    <name evidence="3" type="primary">coaBC</name>
    <name evidence="7" type="ORF">R54876_GBNLAHCA_00341</name>
</gene>
<feature type="binding site" evidence="3">
    <location>
        <begin position="309"/>
        <end position="312"/>
    </location>
    <ligand>
        <name>CTP</name>
        <dbReference type="ChEBI" id="CHEBI:37563"/>
    </ligand>
</feature>